<feature type="transmembrane region" description="Helical" evidence="2">
    <location>
        <begin position="407"/>
        <end position="432"/>
    </location>
</feature>
<reference evidence="3 4" key="1">
    <citation type="submission" date="2024-02" db="EMBL/GenBank/DDBJ databases">
        <authorList>
            <person name="Chen Y."/>
            <person name="Shah S."/>
            <person name="Dougan E. K."/>
            <person name="Thang M."/>
            <person name="Chan C."/>
        </authorList>
    </citation>
    <scope>NUCLEOTIDE SEQUENCE [LARGE SCALE GENOMIC DNA]</scope>
</reference>
<evidence type="ECO:0000313" key="3">
    <source>
        <dbReference type="EMBL" id="CAK9111194.1"/>
    </source>
</evidence>
<proteinExistence type="predicted"/>
<evidence type="ECO:0000313" key="4">
    <source>
        <dbReference type="Proteomes" id="UP001642484"/>
    </source>
</evidence>
<organism evidence="3 4">
    <name type="scientific">Durusdinium trenchii</name>
    <dbReference type="NCBI Taxonomy" id="1381693"/>
    <lineage>
        <taxon>Eukaryota</taxon>
        <taxon>Sar</taxon>
        <taxon>Alveolata</taxon>
        <taxon>Dinophyceae</taxon>
        <taxon>Suessiales</taxon>
        <taxon>Symbiodiniaceae</taxon>
        <taxon>Durusdinium</taxon>
    </lineage>
</organism>
<keyword evidence="2" id="KW-0812">Transmembrane</keyword>
<keyword evidence="2" id="KW-0472">Membrane</keyword>
<comment type="caution">
    <text evidence="3">The sequence shown here is derived from an EMBL/GenBank/DDBJ whole genome shotgun (WGS) entry which is preliminary data.</text>
</comment>
<evidence type="ECO:0000256" key="2">
    <source>
        <dbReference type="SAM" id="Phobius"/>
    </source>
</evidence>
<feature type="region of interest" description="Disordered" evidence="1">
    <location>
        <begin position="646"/>
        <end position="676"/>
    </location>
</feature>
<dbReference type="EMBL" id="CAXAMN010027528">
    <property type="protein sequence ID" value="CAK9111194.1"/>
    <property type="molecule type" value="Genomic_DNA"/>
</dbReference>
<feature type="transmembrane region" description="Helical" evidence="2">
    <location>
        <begin position="74"/>
        <end position="99"/>
    </location>
</feature>
<gene>
    <name evidence="3" type="ORF">CCMP2556_LOCUS51632</name>
</gene>
<sequence>MDASNGAPERAPKSVPSVRSVVFESRFRRSIRLEATRRALQGQWIRQAAVWLCSFSEILAVASVPGVHLITNPWFTMAALFLMFLLACWRAGSVLDVFFQPAHLLRPKNYSRFGLGESQSSCRTFYSLSMLLRVTCAAVLASRFLTYVYGQSDWHLCSAFWYPWAEYKSSELEKDLVLCRAFPDFSSWCPTILGFGQRCHDPVRWSTQLRSYAFNELGLECNSSQTADLAALASVSEDLYGFHCESLNGSEVECYPYPLPDFTLLQEDLIIYTDPVETSLEVCKSWPPVNVFYECQMFWDEVSECSRISQTPLRTALESVVSKFCELQRCKSTLPQWLKAPLNEEELFFFCQCQHCTPWHRSNECIVEVLDQAMRRAAGFQFLAEIEVPVTRPLTKQAHAFFSDPLFTLHFILVATCVGGPVLWLFASLLFCCCVGNPWAVPVDVKLQELVQMEETALQAELASQGTTEGYLNRLWILMAVGFCVADFVTDIRMVVLYLQTYHYSFALIQGLFVVRSLLEQLLRRGLLYFFQEFRVSMKANLWTDNLLAVVQSEKTGEATLAFILQIYSLFYMGEELLGYWTALISLLIGARGLTQGCYIHFDLAFIASENLPPIYEDDLPEAPEPSSVVPAPVRSVPTVPTLEMPPPLLVESLPKLDGEPKDLPEAPPPPADLQGEMPDLDEGIGENLRPTAVHPNVEVPGPTGPMVLGKGQNVILAL</sequence>
<protein>
    <submittedName>
        <fullName evidence="3">Uncharacterized protein</fullName>
    </submittedName>
</protein>
<keyword evidence="2" id="KW-1133">Transmembrane helix</keyword>
<keyword evidence="4" id="KW-1185">Reference proteome</keyword>
<accession>A0ABP0SFQ0</accession>
<dbReference type="Proteomes" id="UP001642484">
    <property type="component" value="Unassembled WGS sequence"/>
</dbReference>
<feature type="compositionally biased region" description="Basic and acidic residues" evidence="1">
    <location>
        <begin position="655"/>
        <end position="665"/>
    </location>
</feature>
<feature type="transmembrane region" description="Helical" evidence="2">
    <location>
        <begin position="48"/>
        <end position="68"/>
    </location>
</feature>
<name>A0ABP0SFQ0_9DINO</name>
<feature type="transmembrane region" description="Helical" evidence="2">
    <location>
        <begin position="475"/>
        <end position="496"/>
    </location>
</feature>
<evidence type="ECO:0000256" key="1">
    <source>
        <dbReference type="SAM" id="MobiDB-lite"/>
    </source>
</evidence>